<dbReference type="InterPro" id="IPR008756">
    <property type="entry name" value="Peptidase_M56"/>
</dbReference>
<evidence type="ECO:0000313" key="4">
    <source>
        <dbReference type="EMBL" id="MBM7122366.1"/>
    </source>
</evidence>
<feature type="region of interest" description="Disordered" evidence="1">
    <location>
        <begin position="569"/>
        <end position="643"/>
    </location>
</feature>
<dbReference type="PANTHER" id="PTHR34978">
    <property type="entry name" value="POSSIBLE SENSOR-TRANSDUCER PROTEIN BLAR"/>
    <property type="match status" value="1"/>
</dbReference>
<gene>
    <name evidence="4" type="ORF">ISP20_14460</name>
</gene>
<evidence type="ECO:0000256" key="2">
    <source>
        <dbReference type="SAM" id="Phobius"/>
    </source>
</evidence>
<evidence type="ECO:0000313" key="5">
    <source>
        <dbReference type="Proteomes" id="UP001430065"/>
    </source>
</evidence>
<feature type="domain" description="Peptidase M56" evidence="3">
    <location>
        <begin position="18"/>
        <end position="321"/>
    </location>
</feature>
<reference evidence="4 5" key="1">
    <citation type="submission" date="2020-10" db="EMBL/GenBank/DDBJ databases">
        <title>Phylogeny of dyella-like bacteria.</title>
        <authorList>
            <person name="Fu J."/>
        </authorList>
    </citation>
    <scope>NUCLEOTIDE SEQUENCE [LARGE SCALE GENOMIC DNA]</scope>
    <source>
        <strain evidence="4 5">THG-B117</strain>
    </source>
</reference>
<keyword evidence="2" id="KW-1133">Transmembrane helix</keyword>
<dbReference type="CDD" id="cd07341">
    <property type="entry name" value="M56_BlaR1_MecR1_like"/>
    <property type="match status" value="1"/>
</dbReference>
<organism evidence="4 5">
    <name type="scientific">Dyella kyungheensis</name>
    <dbReference type="NCBI Taxonomy" id="1242174"/>
    <lineage>
        <taxon>Bacteria</taxon>
        <taxon>Pseudomonadati</taxon>
        <taxon>Pseudomonadota</taxon>
        <taxon>Gammaproteobacteria</taxon>
        <taxon>Lysobacterales</taxon>
        <taxon>Rhodanobacteraceae</taxon>
        <taxon>Dyella</taxon>
    </lineage>
</organism>
<dbReference type="Proteomes" id="UP001430065">
    <property type="component" value="Unassembled WGS sequence"/>
</dbReference>
<name>A0ABS2JTM9_9GAMM</name>
<feature type="transmembrane region" description="Helical" evidence="2">
    <location>
        <begin position="45"/>
        <end position="63"/>
    </location>
</feature>
<keyword evidence="2" id="KW-0472">Membrane</keyword>
<comment type="caution">
    <text evidence="4">The sequence shown here is derived from an EMBL/GenBank/DDBJ whole genome shotgun (WGS) entry which is preliminary data.</text>
</comment>
<dbReference type="Pfam" id="PF05569">
    <property type="entry name" value="Peptidase_M56"/>
    <property type="match status" value="1"/>
</dbReference>
<feature type="transmembrane region" description="Helical" evidence="2">
    <location>
        <begin position="12"/>
        <end position="33"/>
    </location>
</feature>
<feature type="compositionally biased region" description="Basic and acidic residues" evidence="1">
    <location>
        <begin position="588"/>
        <end position="635"/>
    </location>
</feature>
<accession>A0ABS2JTM9</accession>
<evidence type="ECO:0000259" key="3">
    <source>
        <dbReference type="Pfam" id="PF05569"/>
    </source>
</evidence>
<keyword evidence="5" id="KW-1185">Reference proteome</keyword>
<dbReference type="EMBL" id="JADIKC010000006">
    <property type="protein sequence ID" value="MBM7122366.1"/>
    <property type="molecule type" value="Genomic_DNA"/>
</dbReference>
<keyword evidence="2" id="KW-0812">Transmembrane</keyword>
<protein>
    <submittedName>
        <fullName evidence="4">Peptidase M56</fullName>
    </submittedName>
</protein>
<evidence type="ECO:0000256" key="1">
    <source>
        <dbReference type="SAM" id="MobiDB-lite"/>
    </source>
</evidence>
<feature type="transmembrane region" description="Helical" evidence="2">
    <location>
        <begin position="130"/>
        <end position="150"/>
    </location>
</feature>
<feature type="region of interest" description="Disordered" evidence="1">
    <location>
        <begin position="356"/>
        <end position="455"/>
    </location>
</feature>
<feature type="compositionally biased region" description="Pro residues" evidence="1">
    <location>
        <begin position="373"/>
        <end position="393"/>
    </location>
</feature>
<dbReference type="PANTHER" id="PTHR34978:SF3">
    <property type="entry name" value="SLR0241 PROTEIN"/>
    <property type="match status" value="1"/>
</dbReference>
<feature type="compositionally biased region" description="Low complexity" evidence="1">
    <location>
        <begin position="570"/>
        <end position="581"/>
    </location>
</feature>
<proteinExistence type="predicted"/>
<dbReference type="InterPro" id="IPR052173">
    <property type="entry name" value="Beta-lactam_resp_regulator"/>
</dbReference>
<dbReference type="RefSeq" id="WP_204636817.1">
    <property type="nucleotide sequence ID" value="NZ_JADIKC010000006.1"/>
</dbReference>
<sequence>MSAVASFAQEVIARLAWTSLQAVLLVGTVWLLNRYLPRLSAATRSLLWWLLGVQLLLGVLLPTPVGLPLLSPSHATATTVVTTTTVTPSEHHIAGFGQRSYTPESDKDTSTVIVQSSSSSSATPHAWTSWLPSVFALWLAGVIVQMIMALRHWREARKVVRASRPLDDAALQTLCAEQAQAMGLRRCPSLRVSDAIRSPQVSGLWRPVVLLPADQNLSSGESALALAHELTHLRRGDLWMGWIPAIAQRLFFFHPMVSWAMREYALNREAACDAQVVHQHDAAPQDYGRLLLRLGVAHPLHAGLAGASPTFHNLKRRLTMLQLSDQDTTSRVRSWLLVSLVAAIGVLPYRVTEAKGDNAAAPASTSSVMTVPATPPTPATPATPATPPTPATPLTPATPHTKPSPRGSVTPPPVPPVPPAPPAPKAPVPPPPPPPPPPPAPAPPAPPESSASGFSAHNVDIETHNDAKYGFALLDHDSVIVTGGEQDLAAAKRMRNEKAPLVLFRRGNESYVIRDQAYVTRAKTFYAPLTDLAEQQGKLSGQQGQLSGEQGGIGARQGDLGARMARIASREAALAQRQAQRGTPDAGEGERAGFEAERNEIERETRELEHQQQGLEKRQEALAKQEEALAHREEQVSAQAEQQMSRLIDEALAKGAAQRVSDR</sequence>
<feature type="compositionally biased region" description="Pro residues" evidence="1">
    <location>
        <begin position="410"/>
        <end position="447"/>
    </location>
</feature>